<dbReference type="Proteomes" id="UP000095087">
    <property type="component" value="Unassembled WGS sequence"/>
</dbReference>
<comment type="caution">
    <text evidence="1">The sequence shown here is derived from an EMBL/GenBank/DDBJ whole genome shotgun (WGS) entry which is preliminary data.</text>
</comment>
<organism evidence="1 2">
    <name type="scientific">Methyloligella halotolerans</name>
    <dbReference type="NCBI Taxonomy" id="1177755"/>
    <lineage>
        <taxon>Bacteria</taxon>
        <taxon>Pseudomonadati</taxon>
        <taxon>Pseudomonadota</taxon>
        <taxon>Alphaproteobacteria</taxon>
        <taxon>Hyphomicrobiales</taxon>
        <taxon>Hyphomicrobiaceae</taxon>
        <taxon>Methyloligella</taxon>
    </lineage>
</organism>
<name>A0A1E2S121_9HYPH</name>
<proteinExistence type="predicted"/>
<accession>A0A1E2S121</accession>
<sequence length="93" mass="9530">MGVAGAGQILGRATELHKNGGFGDHVARVRAQDVDAEDPVGLLVGENLHEASVVRFTLARPLAVKGNLPTVYSTPSSFSCSSVLPTLATSGSV</sequence>
<evidence type="ECO:0000313" key="1">
    <source>
        <dbReference type="EMBL" id="ODA68154.1"/>
    </source>
</evidence>
<keyword evidence="2" id="KW-1185">Reference proteome</keyword>
<dbReference type="AlphaFoldDB" id="A0A1E2S121"/>
<reference evidence="1 2" key="1">
    <citation type="submission" date="2016-07" db="EMBL/GenBank/DDBJ databases">
        <title>Draft genome sequence of Methyloligella halotolerans C2T (VKM B-2706T=CCUG 61687T=DSM 25045T), a halotolerant polyhydroxybutyrate accumulating methylotroph.</title>
        <authorList>
            <person name="Vasilenko O.V."/>
            <person name="Doronina N.V."/>
            <person name="Poroshina M.N."/>
            <person name="Tarlachkov S.V."/>
            <person name="Trotsenko Y.A."/>
        </authorList>
    </citation>
    <scope>NUCLEOTIDE SEQUENCE [LARGE SCALE GENOMIC DNA]</scope>
    <source>
        <strain evidence="1 2">VKM B-2706</strain>
    </source>
</reference>
<gene>
    <name evidence="1" type="ORF">A7A08_01325</name>
</gene>
<protein>
    <submittedName>
        <fullName evidence="1">Uncharacterized protein</fullName>
    </submittedName>
</protein>
<dbReference type="EMBL" id="MASI01000002">
    <property type="protein sequence ID" value="ODA68154.1"/>
    <property type="molecule type" value="Genomic_DNA"/>
</dbReference>
<evidence type="ECO:0000313" key="2">
    <source>
        <dbReference type="Proteomes" id="UP000095087"/>
    </source>
</evidence>